<dbReference type="InterPro" id="IPR002204">
    <property type="entry name" value="3-OH-isobutyrate_DH-rel_CS"/>
</dbReference>
<evidence type="ECO:0000313" key="6">
    <source>
        <dbReference type="EMBL" id="OGE65579.1"/>
    </source>
</evidence>
<dbReference type="NCBIfam" id="NF007161">
    <property type="entry name" value="PRK09599.1"/>
    <property type="match status" value="1"/>
</dbReference>
<dbReference type="PANTHER" id="PTHR11811">
    <property type="entry name" value="6-PHOSPHOGLUCONATE DEHYDROGENASE"/>
    <property type="match status" value="1"/>
</dbReference>
<evidence type="ECO:0000259" key="4">
    <source>
        <dbReference type="Pfam" id="PF00393"/>
    </source>
</evidence>
<dbReference type="SUPFAM" id="SSF51735">
    <property type="entry name" value="NAD(P)-binding Rossmann-fold domains"/>
    <property type="match status" value="1"/>
</dbReference>
<dbReference type="InterPro" id="IPR006114">
    <property type="entry name" value="6PGDH_C"/>
</dbReference>
<evidence type="ECO:0000256" key="3">
    <source>
        <dbReference type="ARBA" id="ARBA00023064"/>
    </source>
</evidence>
<organism evidence="6 7">
    <name type="scientific">Candidatus Daviesbacteria bacterium RIFCSPLOWO2_01_FULL_40_24</name>
    <dbReference type="NCBI Taxonomy" id="1797787"/>
    <lineage>
        <taxon>Bacteria</taxon>
        <taxon>Candidatus Daviesiibacteriota</taxon>
    </lineage>
</organism>
<feature type="domain" description="6-phosphogluconate dehydrogenase NADP-binding" evidence="5">
    <location>
        <begin position="2"/>
        <end position="155"/>
    </location>
</feature>
<dbReference type="AlphaFoldDB" id="A0A1F5MJT6"/>
<dbReference type="InterPro" id="IPR006183">
    <property type="entry name" value="Pgluconate_DH"/>
</dbReference>
<evidence type="ECO:0000256" key="1">
    <source>
        <dbReference type="ARBA" id="ARBA00008419"/>
    </source>
</evidence>
<protein>
    <submittedName>
        <fullName evidence="6">6-phosphogluconate dehydrogenase (Decarboxylating)</fullName>
    </submittedName>
</protein>
<dbReference type="InterPro" id="IPR036291">
    <property type="entry name" value="NAD(P)-bd_dom_sf"/>
</dbReference>
<dbReference type="GO" id="GO:0050661">
    <property type="term" value="F:NADP binding"/>
    <property type="evidence" value="ECO:0007669"/>
    <property type="project" value="InterPro"/>
</dbReference>
<feature type="domain" description="6-phosphogluconate dehydrogenase C-terminal" evidence="4">
    <location>
        <begin position="168"/>
        <end position="284"/>
    </location>
</feature>
<dbReference type="GO" id="GO:0006098">
    <property type="term" value="P:pentose-phosphate shunt"/>
    <property type="evidence" value="ECO:0007669"/>
    <property type="project" value="InterPro"/>
</dbReference>
<dbReference type="NCBIfam" id="TIGR00872">
    <property type="entry name" value="gnd_rel"/>
    <property type="match status" value="1"/>
</dbReference>
<keyword evidence="3" id="KW-0311">Gluconate utilization</keyword>
<dbReference type="InterPro" id="IPR006115">
    <property type="entry name" value="6PGDH_NADP-bd"/>
</dbReference>
<dbReference type="GO" id="GO:0004616">
    <property type="term" value="F:phosphogluconate dehydrogenase (decarboxylating) activity"/>
    <property type="evidence" value="ECO:0007669"/>
    <property type="project" value="InterPro"/>
</dbReference>
<dbReference type="GO" id="GO:0016054">
    <property type="term" value="P:organic acid catabolic process"/>
    <property type="evidence" value="ECO:0007669"/>
    <property type="project" value="UniProtKB-ARBA"/>
</dbReference>
<dbReference type="InterPro" id="IPR008927">
    <property type="entry name" value="6-PGluconate_DH-like_C_sf"/>
</dbReference>
<dbReference type="PRINTS" id="PR00076">
    <property type="entry name" value="6PGDHDRGNASE"/>
</dbReference>
<name>A0A1F5MJT6_9BACT</name>
<comment type="similarity">
    <text evidence="1">Belongs to the 6-phosphogluconate dehydrogenase family.</text>
</comment>
<dbReference type="InterPro" id="IPR004849">
    <property type="entry name" value="6DGDH_YqeC"/>
</dbReference>
<dbReference type="EMBL" id="MFDO01000016">
    <property type="protein sequence ID" value="OGE65579.1"/>
    <property type="molecule type" value="Genomic_DNA"/>
</dbReference>
<dbReference type="Gene3D" id="1.10.1040.10">
    <property type="entry name" value="N-(1-d-carboxylethyl)-l-norvaline Dehydrogenase, domain 2"/>
    <property type="match status" value="1"/>
</dbReference>
<dbReference type="GO" id="GO:0019521">
    <property type="term" value="P:D-gluconate metabolic process"/>
    <property type="evidence" value="ECO:0007669"/>
    <property type="project" value="UniProtKB-KW"/>
</dbReference>
<dbReference type="PROSITE" id="PS00895">
    <property type="entry name" value="3_HYDROXYISOBUT_DH"/>
    <property type="match status" value="1"/>
</dbReference>
<sequence>MRVGYIGLGKMGRNMVLRLLEQGVEVVAWNRTQDARMDEVVQAGGVKAESLEDLVGKLPAPRIVWLMLTAGETVDEYIDQLETLLAPGDLIIDGGNSFYKDTLDRNKRLSSKSIHFMDIGTSGGPSGARNGACLMIGGEKEDFEKVEELCKLAAAPGAYAHLGEVGAGHFAKMVHNGIEYGMMEAIAEGAMILDSSNFDFNLSQVMELYNKRSVVESRLVGWLQEAVAEDPKLQEYSSTIGHTGEGEWTIKTAKELNVDAPVIDKSFQVRVHSVHDPDNIRNRAVSAMRGKFGGHSVKKS</sequence>
<evidence type="ECO:0000313" key="7">
    <source>
        <dbReference type="Proteomes" id="UP000178017"/>
    </source>
</evidence>
<comment type="caution">
    <text evidence="6">The sequence shown here is derived from an EMBL/GenBank/DDBJ whole genome shotgun (WGS) entry which is preliminary data.</text>
</comment>
<reference evidence="6 7" key="1">
    <citation type="journal article" date="2016" name="Nat. Commun.">
        <title>Thousands of microbial genomes shed light on interconnected biogeochemical processes in an aquifer system.</title>
        <authorList>
            <person name="Anantharaman K."/>
            <person name="Brown C.T."/>
            <person name="Hug L.A."/>
            <person name="Sharon I."/>
            <person name="Castelle C.J."/>
            <person name="Probst A.J."/>
            <person name="Thomas B.C."/>
            <person name="Singh A."/>
            <person name="Wilkins M.J."/>
            <person name="Karaoz U."/>
            <person name="Brodie E.L."/>
            <person name="Williams K.H."/>
            <person name="Hubbard S.S."/>
            <person name="Banfield J.F."/>
        </authorList>
    </citation>
    <scope>NUCLEOTIDE SEQUENCE [LARGE SCALE GENOMIC DNA]</scope>
</reference>
<dbReference type="Gene3D" id="3.40.50.720">
    <property type="entry name" value="NAD(P)-binding Rossmann-like Domain"/>
    <property type="match status" value="1"/>
</dbReference>
<dbReference type="Proteomes" id="UP000178017">
    <property type="component" value="Unassembled WGS sequence"/>
</dbReference>
<dbReference type="Pfam" id="PF00393">
    <property type="entry name" value="6PGD"/>
    <property type="match status" value="1"/>
</dbReference>
<proteinExistence type="inferred from homology"/>
<dbReference type="SUPFAM" id="SSF48179">
    <property type="entry name" value="6-phosphogluconate dehydrogenase C-terminal domain-like"/>
    <property type="match status" value="1"/>
</dbReference>
<accession>A0A1F5MJT6</accession>
<dbReference type="Pfam" id="PF03446">
    <property type="entry name" value="NAD_binding_2"/>
    <property type="match status" value="1"/>
</dbReference>
<keyword evidence="2" id="KW-0560">Oxidoreductase</keyword>
<evidence type="ECO:0000256" key="2">
    <source>
        <dbReference type="ARBA" id="ARBA00023002"/>
    </source>
</evidence>
<gene>
    <name evidence="6" type="ORF">A3B49_02080</name>
</gene>
<evidence type="ECO:0000259" key="5">
    <source>
        <dbReference type="Pfam" id="PF03446"/>
    </source>
</evidence>
<dbReference type="InterPro" id="IPR013328">
    <property type="entry name" value="6PGD_dom2"/>
</dbReference>